<evidence type="ECO:0000313" key="4">
    <source>
        <dbReference type="Ensembl" id="ENSKMAP00000008888.1"/>
    </source>
</evidence>
<evidence type="ECO:0000313" key="5">
    <source>
        <dbReference type="Proteomes" id="UP000264800"/>
    </source>
</evidence>
<protein>
    <submittedName>
        <fullName evidence="4">Ectonucleotide pyrophosphatase/phosphodiesterase 7</fullName>
    </submittedName>
</protein>
<keyword evidence="5" id="KW-1185">Reference proteome</keyword>
<keyword evidence="3" id="KW-0732">Signal</keyword>
<dbReference type="Ensembl" id="ENSKMAT00000009022.1">
    <property type="protein sequence ID" value="ENSKMAP00000008888.1"/>
    <property type="gene ID" value="ENSKMAG00000006680.1"/>
</dbReference>
<evidence type="ECO:0000256" key="2">
    <source>
        <dbReference type="SAM" id="Phobius"/>
    </source>
</evidence>
<dbReference type="Pfam" id="PF01663">
    <property type="entry name" value="Phosphodiest"/>
    <property type="match status" value="1"/>
</dbReference>
<dbReference type="KEGG" id="kmr:108237718"/>
<evidence type="ECO:0000256" key="1">
    <source>
        <dbReference type="SAM" id="MobiDB-lite"/>
    </source>
</evidence>
<organism evidence="4 5">
    <name type="scientific">Kryptolebias marmoratus</name>
    <name type="common">Mangrove killifish</name>
    <name type="synonym">Rivulus marmoratus</name>
    <dbReference type="NCBI Taxonomy" id="37003"/>
    <lineage>
        <taxon>Eukaryota</taxon>
        <taxon>Metazoa</taxon>
        <taxon>Chordata</taxon>
        <taxon>Craniata</taxon>
        <taxon>Vertebrata</taxon>
        <taxon>Euteleostomi</taxon>
        <taxon>Actinopterygii</taxon>
        <taxon>Neopterygii</taxon>
        <taxon>Teleostei</taxon>
        <taxon>Neoteleostei</taxon>
        <taxon>Acanthomorphata</taxon>
        <taxon>Ovalentaria</taxon>
        <taxon>Atherinomorphae</taxon>
        <taxon>Cyprinodontiformes</taxon>
        <taxon>Rivulidae</taxon>
        <taxon>Kryptolebias</taxon>
    </lineage>
</organism>
<feature type="chain" id="PRO_5018521561" evidence="3">
    <location>
        <begin position="18"/>
        <end position="477"/>
    </location>
</feature>
<dbReference type="OMA" id="IAHNYKN"/>
<dbReference type="AlphaFoldDB" id="A0A3Q2ZYA7"/>
<dbReference type="InterPro" id="IPR017850">
    <property type="entry name" value="Alkaline_phosphatase_core_sf"/>
</dbReference>
<dbReference type="PANTHER" id="PTHR10151">
    <property type="entry name" value="ECTONUCLEOTIDE PYROPHOSPHATASE/PHOSPHODIESTERASE"/>
    <property type="match status" value="1"/>
</dbReference>
<reference evidence="4" key="2">
    <citation type="submission" date="2025-09" db="UniProtKB">
        <authorList>
            <consortium name="Ensembl"/>
        </authorList>
    </citation>
    <scope>IDENTIFICATION</scope>
</reference>
<keyword evidence="2" id="KW-1133">Transmembrane helix</keyword>
<dbReference type="Gene3D" id="3.30.1360.180">
    <property type="match status" value="1"/>
</dbReference>
<name>A0A3Q2ZYA7_KRYMA</name>
<keyword evidence="2" id="KW-0812">Transmembrane</keyword>
<dbReference type="Proteomes" id="UP000264800">
    <property type="component" value="Unplaced"/>
</dbReference>
<dbReference type="OrthoDB" id="415411at2759"/>
<reference evidence="4" key="1">
    <citation type="submission" date="2025-08" db="UniProtKB">
        <authorList>
            <consortium name="Ensembl"/>
        </authorList>
    </citation>
    <scope>IDENTIFICATION</scope>
</reference>
<feature type="signal peptide" evidence="3">
    <location>
        <begin position="1"/>
        <end position="17"/>
    </location>
</feature>
<dbReference type="GeneID" id="108237718"/>
<keyword evidence="2" id="KW-0472">Membrane</keyword>
<evidence type="ECO:0000256" key="3">
    <source>
        <dbReference type="SAM" id="SignalP"/>
    </source>
</evidence>
<dbReference type="RefSeq" id="XP_017274832.1">
    <property type="nucleotide sequence ID" value="XM_017419343.1"/>
</dbReference>
<feature type="transmembrane region" description="Helical" evidence="2">
    <location>
        <begin position="425"/>
        <end position="449"/>
    </location>
</feature>
<dbReference type="STRING" id="37003.ENSKMAP00000008888"/>
<proteinExistence type="predicted"/>
<dbReference type="PANTHER" id="PTHR10151:SF63">
    <property type="entry name" value="ECTONUCLEOTIDE PYROPHOSPHATASE_PHOSPHODIESTERASE FAMILY MEMBER 7"/>
    <property type="match status" value="1"/>
</dbReference>
<feature type="region of interest" description="Disordered" evidence="1">
    <location>
        <begin position="458"/>
        <end position="477"/>
    </location>
</feature>
<dbReference type="Gene3D" id="3.40.720.10">
    <property type="entry name" value="Alkaline Phosphatase, subunit A"/>
    <property type="match status" value="1"/>
</dbReference>
<accession>A0A3Q2ZYA7</accession>
<dbReference type="CDD" id="cd16018">
    <property type="entry name" value="Enpp"/>
    <property type="match status" value="1"/>
</dbReference>
<dbReference type="SUPFAM" id="SSF53649">
    <property type="entry name" value="Alkaline phosphatase-like"/>
    <property type="match status" value="1"/>
</dbReference>
<sequence length="477" mass="54518">MLWTTSLCLLWASFVLGAPVRKERQKLLLVSFDGFRWDYDRDVDTPNLDQMAKDGVKAQYVTPPYLTITSPAHFTLLTGRYIENHGVIHNMWFNTTTSVKKPYYPTQFVNEWWDNGSLPIWITAQRQGLKAGSVHFPGTASSYQGQVVMNREVEPQLYNYKNETAWQENTDMVMGWFRDQDLDFVSLYFGEPDGVGHRFGPDSPERRDMVKQVDRTVGYIRQSAHRHGLTDRLNIILTADHGMSTVFRNGMVEEIILKKIPGFLFSDLSFHLVDYGPSGMLLPKPGKLEKVYQTLKGAHPHLHVYKKEEMPEHLHFANNDRILPIVLWADPGYVISGYFPVQFNQGEHGYDNLEMDMKPFFRAVGPAFHKNLEVGPFETVNIYPMMCHILGIQPEVNDGHLDATKHMLVTSVTSKGGNINFLKNAFTGLAAVAGFLAVVFIATISLKIIKRKRKNESFRSESFEDVQEKEETKQTSF</sequence>
<dbReference type="GeneTree" id="ENSGT00940000159339"/>
<dbReference type="InterPro" id="IPR002591">
    <property type="entry name" value="Phosphodiest/P_Trfase"/>
</dbReference>